<feature type="compositionally biased region" description="Polar residues" evidence="1">
    <location>
        <begin position="276"/>
        <end position="285"/>
    </location>
</feature>
<evidence type="ECO:0000259" key="2">
    <source>
        <dbReference type="Pfam" id="PF23399"/>
    </source>
</evidence>
<keyword evidence="4" id="KW-1185">Reference proteome</keyword>
<sequence length="518" mass="55787">MAQLERPQRQLETTAKAPPAIHTMEQLLREMAQLERPQRQLETTAKAPPAIHTMEQLLQGESSKSSKNSPTCSSSPSSNLSSPSSPFFQRLRSSHDSEDDHSQNPKKSILTKVKEKAKKLRHSLSKKKHEDGNLSSPSSATAAEGDGAEEDAEFLGAPMYESEKTSTGYKPNAKQIPSPRANPMIPEKHVVSSSDKHVVEQDHERSLYRSLSKRTTHPATIITATTPNATTASVTNVNVNTHPSTPSPLNKTTTETTTPKLSTVRTEKPDVAHATSKVQGLTVSKPSELHDHPSPSSPSSSSPAAFAPKTSRSNLSYSAPRTPLARVATSQFPTTTPRTTSAPITLAPSAATSLSGKNTSPTAQIWDKGVSMKEYFLNKLEPGEDEKALSQVISEAMSPRKTPGDAGVMEKVREVVTSLLRTEEPAKYADATNVATPSTTRLSPQSSTRLSPQSPLSINASRAPSQIPSYSNASRASSQMPASTSVSRTSSQVPISYNAQQDYTEAQEENHGRILQAN</sequence>
<feature type="compositionally biased region" description="Low complexity" evidence="1">
    <location>
        <begin position="329"/>
        <end position="342"/>
    </location>
</feature>
<dbReference type="Pfam" id="PF23403">
    <property type="entry name" value="LTI65_LTI78_N"/>
    <property type="match status" value="1"/>
</dbReference>
<dbReference type="InterPro" id="IPR037491">
    <property type="entry name" value="LTI78/LTI65"/>
</dbReference>
<dbReference type="Pfam" id="PF23399">
    <property type="entry name" value="LTI65_PGEED"/>
    <property type="match status" value="1"/>
</dbReference>
<feature type="region of interest" description="Disordered" evidence="1">
    <location>
        <begin position="427"/>
        <end position="518"/>
    </location>
</feature>
<protein>
    <submittedName>
        <fullName evidence="5">Mucin-5AC-like</fullName>
    </submittedName>
</protein>
<feature type="compositionally biased region" description="Polar residues" evidence="1">
    <location>
        <begin position="310"/>
        <end position="319"/>
    </location>
</feature>
<feature type="compositionally biased region" description="Polar residues" evidence="1">
    <location>
        <begin position="433"/>
        <end position="504"/>
    </location>
</feature>
<feature type="domain" description="LTI65/LTI78 PGEED repeat" evidence="2">
    <location>
        <begin position="367"/>
        <end position="397"/>
    </location>
</feature>
<feature type="domain" description="LTI65/LTI78 N-terminal" evidence="3">
    <location>
        <begin position="104"/>
        <end position="164"/>
    </location>
</feature>
<dbReference type="AlphaFoldDB" id="A0A1S3VUV5"/>
<feature type="compositionally biased region" description="Low complexity" evidence="1">
    <location>
        <begin position="62"/>
        <end position="86"/>
    </location>
</feature>
<gene>
    <name evidence="5" type="primary">LOC106778618</name>
</gene>
<dbReference type="OrthoDB" id="670168at2759"/>
<accession>A0A1S3VUV5</accession>
<dbReference type="KEGG" id="vra:106778618"/>
<proteinExistence type="predicted"/>
<evidence type="ECO:0000259" key="3">
    <source>
        <dbReference type="Pfam" id="PF23403"/>
    </source>
</evidence>
<dbReference type="RefSeq" id="XP_014522090.1">
    <property type="nucleotide sequence ID" value="XM_014666604.2"/>
</dbReference>
<reference evidence="4" key="1">
    <citation type="journal article" date="2014" name="Nat. Commun.">
        <title>Genome sequence of mungbean and insights into evolution within Vigna species.</title>
        <authorList>
            <person name="Kang Y.J."/>
            <person name="Kim S.K."/>
            <person name="Kim M.Y."/>
            <person name="Lestari P."/>
            <person name="Kim K.H."/>
            <person name="Ha B.K."/>
            <person name="Jun T.H."/>
            <person name="Hwang W.J."/>
            <person name="Lee T."/>
            <person name="Lee J."/>
            <person name="Shim S."/>
            <person name="Yoon M.Y."/>
            <person name="Jang Y.E."/>
            <person name="Han K.S."/>
            <person name="Taeprayoon P."/>
            <person name="Yoon N."/>
            <person name="Somta P."/>
            <person name="Tanya P."/>
            <person name="Kim K.S."/>
            <person name="Gwag J.G."/>
            <person name="Moon J.K."/>
            <person name="Lee Y.H."/>
            <person name="Park B.S."/>
            <person name="Bombarely A."/>
            <person name="Doyle J.J."/>
            <person name="Jackson S.A."/>
            <person name="Schafleitner R."/>
            <person name="Srinives P."/>
            <person name="Varshney R.K."/>
            <person name="Lee S.H."/>
        </authorList>
    </citation>
    <scope>NUCLEOTIDE SEQUENCE [LARGE SCALE GENOMIC DNA]</scope>
    <source>
        <strain evidence="4">cv. VC1973A</strain>
    </source>
</reference>
<evidence type="ECO:0000313" key="5">
    <source>
        <dbReference type="RefSeq" id="XP_014522090.1"/>
    </source>
</evidence>
<feature type="compositionally biased region" description="Basic and acidic residues" evidence="1">
    <location>
        <begin position="93"/>
        <end position="103"/>
    </location>
</feature>
<evidence type="ECO:0000313" key="4">
    <source>
        <dbReference type="Proteomes" id="UP000087766"/>
    </source>
</evidence>
<dbReference type="STRING" id="3916.A0A1S3VUV5"/>
<dbReference type="PANTHER" id="PTHR33836:SF7">
    <property type="entry name" value="LOW-TEMPERATURE-INDUCED PROTEIN"/>
    <property type="match status" value="1"/>
</dbReference>
<dbReference type="InterPro" id="IPR056605">
    <property type="entry name" value="LTI65_LTI78_N"/>
</dbReference>
<feature type="region of interest" description="Disordered" evidence="1">
    <location>
        <begin position="236"/>
        <end position="342"/>
    </location>
</feature>
<dbReference type="GeneID" id="106778618"/>
<organism evidence="4 5">
    <name type="scientific">Vigna radiata var. radiata</name>
    <name type="common">Mung bean</name>
    <name type="synonym">Phaseolus aureus</name>
    <dbReference type="NCBI Taxonomy" id="3916"/>
    <lineage>
        <taxon>Eukaryota</taxon>
        <taxon>Viridiplantae</taxon>
        <taxon>Streptophyta</taxon>
        <taxon>Embryophyta</taxon>
        <taxon>Tracheophyta</taxon>
        <taxon>Spermatophyta</taxon>
        <taxon>Magnoliopsida</taxon>
        <taxon>eudicotyledons</taxon>
        <taxon>Gunneridae</taxon>
        <taxon>Pentapetalae</taxon>
        <taxon>rosids</taxon>
        <taxon>fabids</taxon>
        <taxon>Fabales</taxon>
        <taxon>Fabaceae</taxon>
        <taxon>Papilionoideae</taxon>
        <taxon>50 kb inversion clade</taxon>
        <taxon>NPAAA clade</taxon>
        <taxon>indigoferoid/millettioid clade</taxon>
        <taxon>Phaseoleae</taxon>
        <taxon>Vigna</taxon>
    </lineage>
</organism>
<dbReference type="Proteomes" id="UP000087766">
    <property type="component" value="Chromosome 2"/>
</dbReference>
<feature type="compositionally biased region" description="Basic residues" evidence="1">
    <location>
        <begin position="115"/>
        <end position="127"/>
    </location>
</feature>
<dbReference type="InterPro" id="IPR057059">
    <property type="entry name" value="LTI65/LTI78_PGEED"/>
</dbReference>
<feature type="region of interest" description="Disordered" evidence="1">
    <location>
        <begin position="1"/>
        <end position="185"/>
    </location>
</feature>
<feature type="compositionally biased region" description="Low complexity" evidence="1">
    <location>
        <begin position="236"/>
        <end position="263"/>
    </location>
</feature>
<evidence type="ECO:0000256" key="1">
    <source>
        <dbReference type="SAM" id="MobiDB-lite"/>
    </source>
</evidence>
<name>A0A1S3VUV5_VIGRR</name>
<dbReference type="GO" id="GO:0009737">
    <property type="term" value="P:response to abscisic acid"/>
    <property type="evidence" value="ECO:0007669"/>
    <property type="project" value="InterPro"/>
</dbReference>
<reference evidence="5" key="2">
    <citation type="submission" date="2025-08" db="UniProtKB">
        <authorList>
            <consortium name="RefSeq"/>
        </authorList>
    </citation>
    <scope>IDENTIFICATION</scope>
    <source>
        <tissue evidence="5">Leaf</tissue>
    </source>
</reference>
<dbReference type="PANTHER" id="PTHR33836">
    <property type="entry name" value="LOW-TEMPERATURE-INDUCED 65 KDA PROTEIN-RELATED"/>
    <property type="match status" value="1"/>
</dbReference>